<dbReference type="RefSeq" id="WP_218674856.1">
    <property type="nucleotide sequence ID" value="NZ_CP054878.1"/>
</dbReference>
<protein>
    <recommendedName>
        <fullName evidence="4">Rho termination factor N-terminal domain-containing protein</fullName>
    </recommendedName>
</protein>
<gene>
    <name evidence="2" type="ORF">MADP07_00615</name>
</gene>
<comment type="caution">
    <text evidence="2">The sequence shown here is derived from an EMBL/GenBank/DDBJ whole genome shotgun (WGS) entry which is preliminary data.</text>
</comment>
<reference evidence="2" key="1">
    <citation type="journal article" date="2021" name="Genes Genomics">
        <title>Comparative genomic analysis of Mycoplasma anatis strains.</title>
        <authorList>
            <person name="Zhou Q."/>
            <person name="Mai K."/>
            <person name="Yang D."/>
            <person name="Liu J."/>
            <person name="Yan Z."/>
            <person name="Luo C."/>
            <person name="Tan Y."/>
            <person name="Cao S."/>
            <person name="Zhou Q."/>
            <person name="Chen L."/>
            <person name="Chen F."/>
        </authorList>
    </citation>
    <scope>NUCLEOTIDE SEQUENCE</scope>
    <source>
        <strain evidence="2">DP07</strain>
    </source>
</reference>
<evidence type="ECO:0000313" key="2">
    <source>
        <dbReference type="EMBL" id="MBW0602877.1"/>
    </source>
</evidence>
<proteinExistence type="predicted"/>
<feature type="transmembrane region" description="Helical" evidence="1">
    <location>
        <begin position="156"/>
        <end position="176"/>
    </location>
</feature>
<keyword evidence="1" id="KW-0812">Transmembrane</keyword>
<sequence>MLKKSDYIKQESIEKLWSHEKTTFRFWVWSYFAFLLSLVIISLINVVLYYFADFSSINPALIVGTTKPLDQDAINAISQKFMQGVIVQIIYNVALLTFFVFGIQKSYENRNFKYLNLFVISLVYLTVFINIVSFITLINDFSVFYKNVSVMGKFPIAILGLNIFQSIITIIFGILLGREITAIKRAFVRLEMMKEQENFMRMMKNMGANASNPYGMYNPFMGGFAPNANQYNQAREENIKEVDETEEVEISKEKPLDEKVKTKDDLIREEEIKKLLDLPNQKLFKIAEKLNIFGYEDLTKEELAEKIYIYTKNQK</sequence>
<name>A0A9Q3LB98_9BACT</name>
<evidence type="ECO:0000256" key="1">
    <source>
        <dbReference type="SAM" id="Phobius"/>
    </source>
</evidence>
<dbReference type="EMBL" id="JABZFG010000010">
    <property type="protein sequence ID" value="MBW0602877.1"/>
    <property type="molecule type" value="Genomic_DNA"/>
</dbReference>
<dbReference type="Proteomes" id="UP000746160">
    <property type="component" value="Unassembled WGS sequence"/>
</dbReference>
<evidence type="ECO:0008006" key="4">
    <source>
        <dbReference type="Google" id="ProtNLM"/>
    </source>
</evidence>
<feature type="transmembrane region" description="Helical" evidence="1">
    <location>
        <begin position="85"/>
        <end position="103"/>
    </location>
</feature>
<accession>A0A9Q3LB98</accession>
<evidence type="ECO:0000313" key="3">
    <source>
        <dbReference type="Proteomes" id="UP000746160"/>
    </source>
</evidence>
<feature type="transmembrane region" description="Helical" evidence="1">
    <location>
        <begin position="115"/>
        <end position="136"/>
    </location>
</feature>
<keyword evidence="1" id="KW-0472">Membrane</keyword>
<organism evidence="2 3">
    <name type="scientific">Mycoplasmopsis anatis</name>
    <dbReference type="NCBI Taxonomy" id="171279"/>
    <lineage>
        <taxon>Bacteria</taxon>
        <taxon>Bacillati</taxon>
        <taxon>Mycoplasmatota</taxon>
        <taxon>Mycoplasmoidales</taxon>
        <taxon>Metamycoplasmataceae</taxon>
        <taxon>Mycoplasmopsis</taxon>
    </lineage>
</organism>
<dbReference type="AlphaFoldDB" id="A0A9Q3LB98"/>
<feature type="transmembrane region" description="Helical" evidence="1">
    <location>
        <begin position="26"/>
        <end position="51"/>
    </location>
</feature>
<keyword evidence="1" id="KW-1133">Transmembrane helix</keyword>